<reference evidence="2" key="1">
    <citation type="submission" date="2019-08" db="EMBL/GenBank/DDBJ databases">
        <authorList>
            <person name="Kucharzyk K."/>
            <person name="Murdoch R.W."/>
            <person name="Higgins S."/>
            <person name="Loffler F."/>
        </authorList>
    </citation>
    <scope>NUCLEOTIDE SEQUENCE</scope>
</reference>
<evidence type="ECO:0000313" key="2">
    <source>
        <dbReference type="EMBL" id="MPM18300.1"/>
    </source>
</evidence>
<comment type="caution">
    <text evidence="2">The sequence shown here is derived from an EMBL/GenBank/DDBJ whole genome shotgun (WGS) entry which is preliminary data.</text>
</comment>
<feature type="compositionally biased region" description="Basic and acidic residues" evidence="1">
    <location>
        <begin position="260"/>
        <end position="280"/>
    </location>
</feature>
<feature type="region of interest" description="Disordered" evidence="1">
    <location>
        <begin position="540"/>
        <end position="638"/>
    </location>
</feature>
<feature type="region of interest" description="Disordered" evidence="1">
    <location>
        <begin position="294"/>
        <end position="323"/>
    </location>
</feature>
<feature type="region of interest" description="Disordered" evidence="1">
    <location>
        <begin position="65"/>
        <end position="106"/>
    </location>
</feature>
<proteinExistence type="predicted"/>
<feature type="compositionally biased region" description="Basic and acidic residues" evidence="1">
    <location>
        <begin position="542"/>
        <end position="562"/>
    </location>
</feature>
<gene>
    <name evidence="2" type="ORF">SDC9_64706</name>
</gene>
<feature type="region of interest" description="Disordered" evidence="1">
    <location>
        <begin position="152"/>
        <end position="175"/>
    </location>
</feature>
<evidence type="ECO:0000256" key="1">
    <source>
        <dbReference type="SAM" id="MobiDB-lite"/>
    </source>
</evidence>
<organism evidence="2">
    <name type="scientific">bioreactor metagenome</name>
    <dbReference type="NCBI Taxonomy" id="1076179"/>
    <lineage>
        <taxon>unclassified sequences</taxon>
        <taxon>metagenomes</taxon>
        <taxon>ecological metagenomes</taxon>
    </lineage>
</organism>
<feature type="region of interest" description="Disordered" evidence="1">
    <location>
        <begin position="259"/>
        <end position="280"/>
    </location>
</feature>
<dbReference type="EMBL" id="VSSQ01002956">
    <property type="protein sequence ID" value="MPM18300.1"/>
    <property type="molecule type" value="Genomic_DNA"/>
</dbReference>
<feature type="region of interest" description="Disordered" evidence="1">
    <location>
        <begin position="200"/>
        <end position="220"/>
    </location>
</feature>
<dbReference type="AlphaFoldDB" id="A0A644XQ10"/>
<sequence length="652" mass="71556">MRKDSRKHDGDHREQLDEDVDGRSCGIFERIAHRVADNRRVVRVAALAEEVACLDVLLGVIPGSARVGHHNGKNETGDRRARKQRRNRVRPEQQTRQDGEDDGGQRGEYHFLLRAARADIHAAAVIRLGFVLQKAGNLLELPADFDHDALRRAPDGVHRQRGEEERQRAADEEPRQRCRVHDIQYHAEVGVNELYFVHKRSQKRQRSQSGGTDGKSLACGGGRVAEGIQRVRAAAHFRIHMRHFRNAARVVGNGAVSVGRQRDAERGEHADGGKADAEQAEAEARVAARHIERGEHGRADNQNGNQRGLHTQRNSAYDDRCRAGGRSARHPLGMDIGVGGVVFGVLADQDACGKPGYDGKEDADALFTEHEPDQNERGDDDQHGAGVYALSQRGEQRFLLQLFAGTDKERADDGGDNADGSHRHWDNHALNAKVCGNRERRGGNDGTDIRFVEVGAHTRYIAYVVANVIRDNGGVAGVVFWNACFEFANEVGADVRRFGKDAAANAGKQRHGRSAHAKRQHGGGNALNIEAEAIGEQVVPDGKVEKSEAYDGKAHDAARGEGDAQALVETLARGKGGSGVGRGCNAHADKARQRGEHAARDERKRDERVDEVNAAQREQDGEHNRKEQRNSGVLTLEVDLRALFDRGGELGH</sequence>
<name>A0A644XQ10_9ZZZZ</name>
<feature type="region of interest" description="Disordered" evidence="1">
    <location>
        <begin position="504"/>
        <end position="523"/>
    </location>
</feature>
<accession>A0A644XQ10</accession>
<protein>
    <submittedName>
        <fullName evidence="2">Uncharacterized protein</fullName>
    </submittedName>
</protein>
<feature type="compositionally biased region" description="Polar residues" evidence="1">
    <location>
        <begin position="300"/>
        <end position="315"/>
    </location>
</feature>
<feature type="compositionally biased region" description="Basic and acidic residues" evidence="1">
    <location>
        <begin position="587"/>
        <end position="629"/>
    </location>
</feature>
<feature type="compositionally biased region" description="Basic residues" evidence="1">
    <location>
        <begin position="508"/>
        <end position="521"/>
    </location>
</feature>
<feature type="compositionally biased region" description="Basic and acidic residues" evidence="1">
    <location>
        <begin position="89"/>
        <end position="106"/>
    </location>
</feature>